<accession>A0ABQ0KW78</accession>
<feature type="region of interest" description="Disordered" evidence="1">
    <location>
        <begin position="322"/>
        <end position="390"/>
    </location>
</feature>
<evidence type="ECO:0000313" key="2">
    <source>
        <dbReference type="EMBL" id="GAT42810.1"/>
    </source>
</evidence>
<dbReference type="EMBL" id="DF838285">
    <property type="protein sequence ID" value="GAT42810.1"/>
    <property type="molecule type" value="Genomic_DNA"/>
</dbReference>
<reference evidence="2" key="1">
    <citation type="submission" date="2014-09" db="EMBL/GenBank/DDBJ databases">
        <title>Genome sequence of the luminous mushroom Mycena chlorophos for searching fungal bioluminescence genes.</title>
        <authorList>
            <person name="Tanaka Y."/>
            <person name="Kasuga D."/>
            <person name="Oba Y."/>
            <person name="Hase S."/>
            <person name="Sato K."/>
            <person name="Oba Y."/>
            <person name="Sakakibara Y."/>
        </authorList>
    </citation>
    <scope>NUCLEOTIDE SEQUENCE</scope>
</reference>
<feature type="region of interest" description="Disordered" evidence="1">
    <location>
        <begin position="40"/>
        <end position="65"/>
    </location>
</feature>
<gene>
    <name evidence="2" type="ORF">MCHLO_00511</name>
</gene>
<feature type="non-terminal residue" evidence="2">
    <location>
        <position position="1"/>
    </location>
</feature>
<proteinExistence type="predicted"/>
<feature type="compositionally biased region" description="Low complexity" evidence="1">
    <location>
        <begin position="490"/>
        <end position="504"/>
    </location>
</feature>
<evidence type="ECO:0000256" key="1">
    <source>
        <dbReference type="SAM" id="MobiDB-lite"/>
    </source>
</evidence>
<feature type="compositionally biased region" description="Pro residues" evidence="1">
    <location>
        <begin position="365"/>
        <end position="378"/>
    </location>
</feature>
<name>A0ABQ0KW78_MYCCL</name>
<keyword evidence="3" id="KW-1185">Reference proteome</keyword>
<feature type="region of interest" description="Disordered" evidence="1">
    <location>
        <begin position="453"/>
        <end position="504"/>
    </location>
</feature>
<feature type="compositionally biased region" description="Polar residues" evidence="1">
    <location>
        <begin position="473"/>
        <end position="489"/>
    </location>
</feature>
<sequence length="709" mass="79658">MHSSHKPMDLSLPPIPFLIFEEYPAPVTAAEDLESLGTHTSIFDDPASQFTPPRSRTRRSRVPHPWDIPPATLGEHYMRFLGITQALEEVEYRLQIVEGRPVYQSISRILAHPRSNVKPDSYAIDSTPYSVCREWTPTSETPCPAWVYRQGQSHWHLHTLQSVVERTYFDSLKPFNDGKVRILWRSQHCMLTENLQIAELLEWVLRMTPRSYRHGGWVPETPTRRQRRQEIPARVRASRVMEVPLTASVLAPRTMRALWAFLLVFLMVLCCVPTCKQGHKVYGRERDLKNHQQACAAYKAVQQADSQQLEAIPDAVAVYQERQRQKKAARELPAPSAGPSNSAGMDIDSEPQGAFQDDFIEPGEPSVPSPPPREPTPTPTNAAGRPVRQRRKTWKLLQQQPEPLLSLPVAPQHEEPAAPPTPTPESTYRWSWQGLRTTINSFGLFREYPSAPTYNPDERLNSEDLSDIPNPSAERTNTATLPPTETPFKSSSELSSPESASADDAPTSIWARMAQIGPFKNASRAGLMSYLWGGSAQKSVDEFQELVNFLGSDDFKPADVKGMNVKQETAALDAHLAASANGIRDGWKTVDIKIAVPDGKPHSSEAEAPQFSVSGLFYRPLVEVIKAAISSGGARCFHYTPFKQFWVPSPGEEPRRVYDEIYSSEAMAEAHAELHSQPPEPGCTLERVILPLMFWSDDKPVKETRVEWQ</sequence>
<protein>
    <submittedName>
        <fullName evidence="2">Uncharacterized protein</fullName>
    </submittedName>
</protein>
<evidence type="ECO:0000313" key="3">
    <source>
        <dbReference type="Proteomes" id="UP000815677"/>
    </source>
</evidence>
<feature type="non-terminal residue" evidence="2">
    <location>
        <position position="709"/>
    </location>
</feature>
<organism evidence="2 3">
    <name type="scientific">Mycena chlorophos</name>
    <name type="common">Agaric fungus</name>
    <name type="synonym">Agaricus chlorophos</name>
    <dbReference type="NCBI Taxonomy" id="658473"/>
    <lineage>
        <taxon>Eukaryota</taxon>
        <taxon>Fungi</taxon>
        <taxon>Dikarya</taxon>
        <taxon>Basidiomycota</taxon>
        <taxon>Agaricomycotina</taxon>
        <taxon>Agaricomycetes</taxon>
        <taxon>Agaricomycetidae</taxon>
        <taxon>Agaricales</taxon>
        <taxon>Marasmiineae</taxon>
        <taxon>Mycenaceae</taxon>
        <taxon>Mycena</taxon>
    </lineage>
</organism>
<dbReference type="Proteomes" id="UP000815677">
    <property type="component" value="Unassembled WGS sequence"/>
</dbReference>